<feature type="region of interest" description="Disordered" evidence="1">
    <location>
        <begin position="151"/>
        <end position="170"/>
    </location>
</feature>
<proteinExistence type="predicted"/>
<evidence type="ECO:0000256" key="1">
    <source>
        <dbReference type="SAM" id="MobiDB-lite"/>
    </source>
</evidence>
<dbReference type="EMBL" id="JH816558">
    <property type="protein sequence ID" value="EKC37060.1"/>
    <property type="molecule type" value="Genomic_DNA"/>
</dbReference>
<accession>K1R7E1</accession>
<evidence type="ECO:0000313" key="2">
    <source>
        <dbReference type="EMBL" id="EKC37060.1"/>
    </source>
</evidence>
<dbReference type="AlphaFoldDB" id="K1R7E1"/>
<organism evidence="2">
    <name type="scientific">Magallana gigas</name>
    <name type="common">Pacific oyster</name>
    <name type="synonym">Crassostrea gigas</name>
    <dbReference type="NCBI Taxonomy" id="29159"/>
    <lineage>
        <taxon>Eukaryota</taxon>
        <taxon>Metazoa</taxon>
        <taxon>Spiralia</taxon>
        <taxon>Lophotrochozoa</taxon>
        <taxon>Mollusca</taxon>
        <taxon>Bivalvia</taxon>
        <taxon>Autobranchia</taxon>
        <taxon>Pteriomorphia</taxon>
        <taxon>Ostreida</taxon>
        <taxon>Ostreoidea</taxon>
        <taxon>Ostreidae</taxon>
        <taxon>Magallana</taxon>
    </lineage>
</organism>
<sequence length="542" mass="60998">MLPKVATCFRNVDFDSLEEIREAVMCDGLPTDLMKLVKFDTDFRYPGSQGASTFGARAEDFIFTLAYIMESCREDEHFLKWQYQILFDKFLQIFGMKTIQQPFMKTQKSLILKKAVNSEPDILCMTSDPRKGRSVLAVCEVNVKDIKSIERADSSSSPNRMHRSPSDVNSSVPAVSPDSFLACHLGDLLVYMDRSVSPRAVLGMTVEQTSVRFTLLHSDERPVIPFDPLHYNTMMKLLLLAVLIFNVTSGLPPLTPEQEELVKLYGPEALSQSRNNTSHYHGKRLSLKHKYVGANGNIQNARYSGDWLQVDATSIVSERGHYLAALIAARMTKHMPPSIFSTIARSARIAVFGHGQDTTIFPEYAALRDTPHCYNICTGSCSGTCTFDHRKYHTLSGVGGDPCTILEDNILCNQYDPYFRTNNILVHEFAHTIHKHLPASIRTQITEAYNNARRQGIWTASSYAMSDEREYWAEGTGSFFKATQEVGASGGMNTCGHTSCQTDQEARYYIYQRDPKLYYALAYVYLNYQYTVPTDLASCVSG</sequence>
<dbReference type="Gene3D" id="3.40.390.10">
    <property type="entry name" value="Collagenase (Catalytic Domain)"/>
    <property type="match status" value="1"/>
</dbReference>
<dbReference type="SUPFAM" id="SSF55486">
    <property type="entry name" value="Metalloproteases ('zincins'), catalytic domain"/>
    <property type="match status" value="1"/>
</dbReference>
<dbReference type="HOGENOM" id="CLU_502741_0_0_1"/>
<reference evidence="2" key="1">
    <citation type="journal article" date="2012" name="Nature">
        <title>The oyster genome reveals stress adaptation and complexity of shell formation.</title>
        <authorList>
            <person name="Zhang G."/>
            <person name="Fang X."/>
            <person name="Guo X."/>
            <person name="Li L."/>
            <person name="Luo R."/>
            <person name="Xu F."/>
            <person name="Yang P."/>
            <person name="Zhang L."/>
            <person name="Wang X."/>
            <person name="Qi H."/>
            <person name="Xiong Z."/>
            <person name="Que H."/>
            <person name="Xie Y."/>
            <person name="Holland P.W."/>
            <person name="Paps J."/>
            <person name="Zhu Y."/>
            <person name="Wu F."/>
            <person name="Chen Y."/>
            <person name="Wang J."/>
            <person name="Peng C."/>
            <person name="Meng J."/>
            <person name="Yang L."/>
            <person name="Liu J."/>
            <person name="Wen B."/>
            <person name="Zhang N."/>
            <person name="Huang Z."/>
            <person name="Zhu Q."/>
            <person name="Feng Y."/>
            <person name="Mount A."/>
            <person name="Hedgecock D."/>
            <person name="Xu Z."/>
            <person name="Liu Y."/>
            <person name="Domazet-Loso T."/>
            <person name="Du Y."/>
            <person name="Sun X."/>
            <person name="Zhang S."/>
            <person name="Liu B."/>
            <person name="Cheng P."/>
            <person name="Jiang X."/>
            <person name="Li J."/>
            <person name="Fan D."/>
            <person name="Wang W."/>
            <person name="Fu W."/>
            <person name="Wang T."/>
            <person name="Wang B."/>
            <person name="Zhang J."/>
            <person name="Peng Z."/>
            <person name="Li Y."/>
            <person name="Li N."/>
            <person name="Wang J."/>
            <person name="Chen M."/>
            <person name="He Y."/>
            <person name="Tan F."/>
            <person name="Song X."/>
            <person name="Zheng Q."/>
            <person name="Huang R."/>
            <person name="Yang H."/>
            <person name="Du X."/>
            <person name="Chen L."/>
            <person name="Yang M."/>
            <person name="Gaffney P.M."/>
            <person name="Wang S."/>
            <person name="Luo L."/>
            <person name="She Z."/>
            <person name="Ming Y."/>
            <person name="Huang W."/>
            <person name="Zhang S."/>
            <person name="Huang B."/>
            <person name="Zhang Y."/>
            <person name="Qu T."/>
            <person name="Ni P."/>
            <person name="Miao G."/>
            <person name="Wang J."/>
            <person name="Wang Q."/>
            <person name="Steinberg C.E."/>
            <person name="Wang H."/>
            <person name="Li N."/>
            <person name="Qian L."/>
            <person name="Zhang G."/>
            <person name="Li Y."/>
            <person name="Yang H."/>
            <person name="Liu X."/>
            <person name="Wang J."/>
            <person name="Yin Y."/>
            <person name="Wang J."/>
        </authorList>
    </citation>
    <scope>NUCLEOTIDE SEQUENCE [LARGE SCALE GENOMIC DNA]</scope>
    <source>
        <strain evidence="2">05x7-T-G4-1.051#20</strain>
    </source>
</reference>
<dbReference type="GO" id="GO:0008237">
    <property type="term" value="F:metallopeptidase activity"/>
    <property type="evidence" value="ECO:0007669"/>
    <property type="project" value="InterPro"/>
</dbReference>
<gene>
    <name evidence="2" type="ORF">CGI_10018796</name>
</gene>
<protein>
    <submittedName>
        <fullName evidence="2">Uncharacterized protein</fullName>
    </submittedName>
</protein>
<name>K1R7E1_MAGGI</name>
<dbReference type="InParanoid" id="K1R7E1"/>
<dbReference type="InterPro" id="IPR024079">
    <property type="entry name" value="MetalloPept_cat_dom_sf"/>
</dbReference>